<reference evidence="10" key="2">
    <citation type="submission" date="2013-10" db="EMBL/GenBank/DDBJ databases">
        <authorList>
            <person name="Aslett M."/>
        </authorList>
    </citation>
    <scope>NUCLEOTIDE SEQUENCE [LARGE SCALE GENOMIC DNA]</scope>
    <source>
        <strain evidence="10">Houghton</strain>
    </source>
</reference>
<reference evidence="10" key="1">
    <citation type="submission" date="2013-10" db="EMBL/GenBank/DDBJ databases">
        <title>Genomic analysis of the causative agents of coccidiosis in chickens.</title>
        <authorList>
            <person name="Reid A.J."/>
            <person name="Blake D."/>
            <person name="Billington K."/>
            <person name="Browne H."/>
            <person name="Dunn M."/>
            <person name="Hung S."/>
            <person name="Kawahara F."/>
            <person name="Miranda-Saavedra D."/>
            <person name="Mourier T."/>
            <person name="Nagra H."/>
            <person name="Otto T.D."/>
            <person name="Rawlings N."/>
            <person name="Sanchez A."/>
            <person name="Sanders M."/>
            <person name="Subramaniam C."/>
            <person name="Tay Y."/>
            <person name="Dear P."/>
            <person name="Doerig C."/>
            <person name="Gruber A."/>
            <person name="Parkinson J."/>
            <person name="Shirley M."/>
            <person name="Wan K.L."/>
            <person name="Berriman M."/>
            <person name="Tomley F."/>
            <person name="Pain A."/>
        </authorList>
    </citation>
    <scope>NUCLEOTIDE SEQUENCE [LARGE SCALE GENOMIC DNA]</scope>
    <source>
        <strain evidence="10">Houghton</strain>
    </source>
</reference>
<protein>
    <recommendedName>
        <fullName evidence="3">Conserved oligomeric Golgi complex subunit 8</fullName>
    </recommendedName>
    <alternativeName>
        <fullName evidence="8">Component of oligomeric Golgi complex 8</fullName>
    </alternativeName>
</protein>
<name>U6L0E9_EIMTE</name>
<dbReference type="SUPFAM" id="SSF74788">
    <property type="entry name" value="Cullin repeat-like"/>
    <property type="match status" value="1"/>
</dbReference>
<proteinExistence type="inferred from homology"/>
<dbReference type="PANTHER" id="PTHR21311">
    <property type="entry name" value="CONSERVED OLIGOMERIC GOLGI COMPLEX COMPONENT 8"/>
    <property type="match status" value="1"/>
</dbReference>
<dbReference type="GO" id="GO:0015031">
    <property type="term" value="P:protein transport"/>
    <property type="evidence" value="ECO:0007669"/>
    <property type="project" value="UniProtKB-KW"/>
</dbReference>
<evidence type="ECO:0000256" key="8">
    <source>
        <dbReference type="ARBA" id="ARBA00031347"/>
    </source>
</evidence>
<dbReference type="RefSeq" id="XP_013232799.1">
    <property type="nucleotide sequence ID" value="XM_013377345.1"/>
</dbReference>
<dbReference type="Proteomes" id="UP000030747">
    <property type="component" value="Unassembled WGS sequence"/>
</dbReference>
<dbReference type="EMBL" id="HG675688">
    <property type="protein sequence ID" value="CDJ42049.1"/>
    <property type="molecule type" value="Genomic_DNA"/>
</dbReference>
<evidence type="ECO:0000256" key="4">
    <source>
        <dbReference type="ARBA" id="ARBA00022448"/>
    </source>
</evidence>
<comment type="similarity">
    <text evidence="2">Belongs to the COG8 family.</text>
</comment>
<evidence type="ECO:0000256" key="2">
    <source>
        <dbReference type="ARBA" id="ARBA00006419"/>
    </source>
</evidence>
<dbReference type="GO" id="GO:0006891">
    <property type="term" value="P:intra-Golgi vesicle-mediated transport"/>
    <property type="evidence" value="ECO:0007669"/>
    <property type="project" value="TreeGrafter"/>
</dbReference>
<keyword evidence="5" id="KW-0653">Protein transport</keyword>
<dbReference type="InterPro" id="IPR007255">
    <property type="entry name" value="COG8"/>
</dbReference>
<comment type="subcellular location">
    <subcellularLocation>
        <location evidence="1">Golgi apparatus membrane</location>
        <topology evidence="1">Peripheral membrane protein</topology>
    </subcellularLocation>
</comment>
<dbReference type="InterPro" id="IPR016159">
    <property type="entry name" value="Cullin_repeat-like_dom_sf"/>
</dbReference>
<evidence type="ECO:0000256" key="5">
    <source>
        <dbReference type="ARBA" id="ARBA00022927"/>
    </source>
</evidence>
<keyword evidence="7" id="KW-0472">Membrane</keyword>
<evidence type="ECO:0000313" key="11">
    <source>
        <dbReference type="Proteomes" id="UP000030747"/>
    </source>
</evidence>
<dbReference type="GO" id="GO:0000139">
    <property type="term" value="C:Golgi membrane"/>
    <property type="evidence" value="ECO:0007669"/>
    <property type="project" value="UniProtKB-SubCell"/>
</dbReference>
<dbReference type="OrthoDB" id="1661054at2759"/>
<dbReference type="PANTHER" id="PTHR21311:SF0">
    <property type="entry name" value="CONSERVED OLIGOMERIC GOLGI COMPLEX SUBUNIT 8"/>
    <property type="match status" value="1"/>
</dbReference>
<dbReference type="OMA" id="YRHTQHA"/>
<keyword evidence="6" id="KW-0333">Golgi apparatus</keyword>
<gene>
    <name evidence="10" type="ORF">ETH_00011150</name>
</gene>
<feature type="compositionally biased region" description="Polar residues" evidence="9">
    <location>
        <begin position="55"/>
        <end position="64"/>
    </location>
</feature>
<dbReference type="Pfam" id="PF04124">
    <property type="entry name" value="Dor1"/>
    <property type="match status" value="1"/>
</dbReference>
<evidence type="ECO:0000313" key="10">
    <source>
        <dbReference type="EMBL" id="CDJ42049.1"/>
    </source>
</evidence>
<evidence type="ECO:0000256" key="6">
    <source>
        <dbReference type="ARBA" id="ARBA00023034"/>
    </source>
</evidence>
<dbReference type="VEuPathDB" id="ToxoDB:ETH2_1149600"/>
<keyword evidence="4" id="KW-0813">Transport</keyword>
<keyword evidence="11" id="KW-1185">Reference proteome</keyword>
<dbReference type="GO" id="GO:0017119">
    <property type="term" value="C:Golgi transport complex"/>
    <property type="evidence" value="ECO:0007669"/>
    <property type="project" value="InterPro"/>
</dbReference>
<dbReference type="GeneID" id="25251419"/>
<evidence type="ECO:0000256" key="1">
    <source>
        <dbReference type="ARBA" id="ARBA00004395"/>
    </source>
</evidence>
<evidence type="ECO:0000256" key="7">
    <source>
        <dbReference type="ARBA" id="ARBA00023136"/>
    </source>
</evidence>
<evidence type="ECO:0000256" key="3">
    <source>
        <dbReference type="ARBA" id="ARBA00020983"/>
    </source>
</evidence>
<dbReference type="VEuPathDB" id="ToxoDB:ETH_00011150"/>
<sequence length="675" mass="73252">MLEMPTPPLSQGPLPHHVPISQQFFHLLLGDNAAAAFTLGEDVNAKSIDKPMPSSGLTRPNTTDEVQDESRQFQASSGGISPTRGAEGSTTKVPGIDEILQMTGDELCRQPALLHIEAEKLVDAQDKLAVQNCSLFLASSKALSSLSRSISSLSATLGEMEQCIQPLQNGLKQFRAESNAAASHEASLHILISLQPSVSGLLELPSLALNCSNGGLYDEAVDALMLADERIASLRANGCCGMRLLDSLEVQMKEARNACMKAMLRQLGQHAQLAASIKLIGPLRRLSCSEEQLTTQFLHRRDGEISRQRHSAEVTCETDAAHGLCAAAELLRVDILQTAVHYRAIFGKTDGRLSTWLAEQVHWFVKLLNQELLKSSNKNVAVDSFESGRSSIDIAAVETLATQTSVQPPCNFRLGLLDLATVFRQTYNAATAFRRVQCCFFPVVAFTFDRYVVAVHRQTIECIAAAFARSMNEYDFTPSMLHFSLLESSPWFQSCLSVIPGCVFLLRHGPVSNLYNSIAEVLNAFQECPISTTAARVVSLIESLLVFCIRKLTSMKPGNRDDFEGDINAIENSLLQKKDVSGDANTRQPEFFVLCDIFAAILISTVARQVALTIACHTGLDTEKLRALMTEAGLCRTPNPLTAALAAPDTSAAAPNTPSLAPCQPLEATLNQHAS</sequence>
<dbReference type="AlphaFoldDB" id="U6L0E9"/>
<accession>U6L0E9</accession>
<evidence type="ECO:0000256" key="9">
    <source>
        <dbReference type="SAM" id="MobiDB-lite"/>
    </source>
</evidence>
<organism evidence="10 11">
    <name type="scientific">Eimeria tenella</name>
    <name type="common">Coccidian parasite</name>
    <dbReference type="NCBI Taxonomy" id="5802"/>
    <lineage>
        <taxon>Eukaryota</taxon>
        <taxon>Sar</taxon>
        <taxon>Alveolata</taxon>
        <taxon>Apicomplexa</taxon>
        <taxon>Conoidasida</taxon>
        <taxon>Coccidia</taxon>
        <taxon>Eucoccidiorida</taxon>
        <taxon>Eimeriorina</taxon>
        <taxon>Eimeriidae</taxon>
        <taxon>Eimeria</taxon>
    </lineage>
</organism>
<feature type="region of interest" description="Disordered" evidence="9">
    <location>
        <begin position="46"/>
        <end position="91"/>
    </location>
</feature>